<proteinExistence type="predicted"/>
<keyword evidence="1" id="KW-0175">Coiled coil</keyword>
<evidence type="ECO:0000313" key="3">
    <source>
        <dbReference type="Proteomes" id="UP000284706"/>
    </source>
</evidence>
<dbReference type="OrthoDB" id="3270987at2759"/>
<protein>
    <submittedName>
        <fullName evidence="2">Uncharacterized protein</fullName>
    </submittedName>
</protein>
<evidence type="ECO:0000313" key="2">
    <source>
        <dbReference type="EMBL" id="PPQ75020.1"/>
    </source>
</evidence>
<dbReference type="EMBL" id="NHYE01005295">
    <property type="protein sequence ID" value="PPQ75020.1"/>
    <property type="molecule type" value="Genomic_DNA"/>
</dbReference>
<accession>A0A409W955</accession>
<dbReference type="AlphaFoldDB" id="A0A409W955"/>
<evidence type="ECO:0000256" key="1">
    <source>
        <dbReference type="SAM" id="Coils"/>
    </source>
</evidence>
<dbReference type="Proteomes" id="UP000284706">
    <property type="component" value="Unassembled WGS sequence"/>
</dbReference>
<feature type="coiled-coil region" evidence="1">
    <location>
        <begin position="1"/>
        <end position="28"/>
    </location>
</feature>
<dbReference type="STRING" id="231916.A0A409W955"/>
<dbReference type="InParanoid" id="A0A409W955"/>
<organism evidence="2 3">
    <name type="scientific">Gymnopilus dilepis</name>
    <dbReference type="NCBI Taxonomy" id="231916"/>
    <lineage>
        <taxon>Eukaryota</taxon>
        <taxon>Fungi</taxon>
        <taxon>Dikarya</taxon>
        <taxon>Basidiomycota</taxon>
        <taxon>Agaricomycotina</taxon>
        <taxon>Agaricomycetes</taxon>
        <taxon>Agaricomycetidae</taxon>
        <taxon>Agaricales</taxon>
        <taxon>Agaricineae</taxon>
        <taxon>Hymenogastraceae</taxon>
        <taxon>Gymnopilus</taxon>
    </lineage>
</organism>
<name>A0A409W955_9AGAR</name>
<comment type="caution">
    <text evidence="2">The sequence shown here is derived from an EMBL/GenBank/DDBJ whole genome shotgun (WGS) entry which is preliminary data.</text>
</comment>
<keyword evidence="3" id="KW-1185">Reference proteome</keyword>
<reference evidence="2 3" key="1">
    <citation type="journal article" date="2018" name="Evol. Lett.">
        <title>Horizontal gene cluster transfer increased hallucinogenic mushroom diversity.</title>
        <authorList>
            <person name="Reynolds H.T."/>
            <person name="Vijayakumar V."/>
            <person name="Gluck-Thaler E."/>
            <person name="Korotkin H.B."/>
            <person name="Matheny P.B."/>
            <person name="Slot J.C."/>
        </authorList>
    </citation>
    <scope>NUCLEOTIDE SEQUENCE [LARGE SCALE GENOMIC DNA]</scope>
    <source>
        <strain evidence="2 3">SRW20</strain>
    </source>
</reference>
<sequence length="507" mass="57899">MRELELRMKRAQEKFLQAEREMKDLVNEYGKLISHANAVHDPIFRRLPSEVISIIFQSFAPPIPFERVQSCDSDTDVWAKIKKRLVLGAVCRSWRHAALSTHRLWSYILVRLDSPNPGRSVEIIRNWLGRSGNVPLSIHIYCQQSRPTLYSPYEMVSLLKQESARWQSLNLRVPLHFVPIFVGKGRGTTVFPILRSLRLEPAHSHSWDIVFDCHVVMPKLADVFLSYVHCKHMKIHWALVTWVQLEVPHVNECLELFKDSPQLKYCMLVDLYEDATSDAITATTTSRTIVHHQIVDLHIEWPEPGSLKKLLGQVSFPALKRLCVMGGEDGLAGRPLASFFKRSRCRLEELIAFDSISDNDDLVAALAEVPSLVDLEVTADFCLKGNLSPEPFFKRLSQNSAEGDPHKPIFLPNLQSLEFQPLQAFSWDLLPPIFGLSSQTMVDRPFERPLRTFHLARPANVDKDSLPIMDEKTKLALLAVRDAGVHLHISPLRTFMDSPFDQDNLEL</sequence>
<gene>
    <name evidence="2" type="ORF">CVT26_011558</name>
</gene>